<evidence type="ECO:0000313" key="2">
    <source>
        <dbReference type="Proteomes" id="UP000244064"/>
    </source>
</evidence>
<comment type="caution">
    <text evidence="1">The sequence shown here is derived from an EMBL/GenBank/DDBJ whole genome shotgun (WGS) entry which is preliminary data.</text>
</comment>
<dbReference type="InterPro" id="IPR057955">
    <property type="entry name" value="SF0329-like"/>
</dbReference>
<dbReference type="OrthoDB" id="6637580at2"/>
<gene>
    <name evidence="1" type="ORF">DBO85_01345</name>
</gene>
<evidence type="ECO:0000313" key="1">
    <source>
        <dbReference type="EMBL" id="PTU76318.1"/>
    </source>
</evidence>
<dbReference type="RefSeq" id="WP_108104528.1">
    <property type="nucleotide sequence ID" value="NZ_QASN01000002.1"/>
</dbReference>
<keyword evidence="2" id="KW-1185">Reference proteome</keyword>
<name>A0A2T5PF18_9PSED</name>
<sequence length="148" mass="17202">MKRWSRLQREIEKLFSSELDLRIQCRVYRMASQSGSTDLPRYWLTLGREVIWDYPKDANGRTVNYPYVTDISDISEFLRAYIDTPVECLLDLPADPWSLGEILLAADRRVGKRTYDRLRQRLQHPGALAVLNARLQSKAAEERASSEL</sequence>
<protein>
    <submittedName>
        <fullName evidence="1">Uncharacterized protein</fullName>
    </submittedName>
</protein>
<dbReference type="Pfam" id="PF25753">
    <property type="entry name" value="SF0329"/>
    <property type="match status" value="2"/>
</dbReference>
<organism evidence="1 2">
    <name type="scientific">Pseudomonas mangrovi</name>
    <dbReference type="NCBI Taxonomy" id="2161748"/>
    <lineage>
        <taxon>Bacteria</taxon>
        <taxon>Pseudomonadati</taxon>
        <taxon>Pseudomonadota</taxon>
        <taxon>Gammaproteobacteria</taxon>
        <taxon>Pseudomonadales</taxon>
        <taxon>Pseudomonadaceae</taxon>
        <taxon>Pseudomonas</taxon>
    </lineage>
</organism>
<proteinExistence type="predicted"/>
<dbReference type="AlphaFoldDB" id="A0A2T5PF18"/>
<dbReference type="Proteomes" id="UP000244064">
    <property type="component" value="Unassembled WGS sequence"/>
</dbReference>
<accession>A0A2T5PF18</accession>
<reference evidence="1 2" key="1">
    <citation type="submission" date="2018-04" db="EMBL/GenBank/DDBJ databases">
        <title>Pseudomonas sp. nov., isolated from mangrove soil.</title>
        <authorList>
            <person name="Chen C."/>
        </authorList>
    </citation>
    <scope>NUCLEOTIDE SEQUENCE [LARGE SCALE GENOMIC DNA]</scope>
    <source>
        <strain evidence="1 2">TC-11</strain>
    </source>
</reference>
<dbReference type="EMBL" id="QASN01000002">
    <property type="protein sequence ID" value="PTU76318.1"/>
    <property type="molecule type" value="Genomic_DNA"/>
</dbReference>